<dbReference type="STRING" id="388280.SAMN04488057_12243"/>
<dbReference type="Gene3D" id="2.40.160.130">
    <property type="entry name" value="Capsule assembly protein Wzi"/>
    <property type="match status" value="1"/>
</dbReference>
<dbReference type="OrthoDB" id="1293009at2"/>
<protein>
    <submittedName>
        <fullName evidence="1">Capsule assembly protein Wzi</fullName>
    </submittedName>
</protein>
<dbReference type="AlphaFoldDB" id="A0A1M7QR75"/>
<proteinExistence type="predicted"/>
<accession>A0A1M7QR75</accession>
<evidence type="ECO:0000313" key="1">
    <source>
        <dbReference type="EMBL" id="SHN34098.1"/>
    </source>
</evidence>
<organism evidence="1 2">
    <name type="scientific">Cyclobacterium lianum</name>
    <dbReference type="NCBI Taxonomy" id="388280"/>
    <lineage>
        <taxon>Bacteria</taxon>
        <taxon>Pseudomonadati</taxon>
        <taxon>Bacteroidota</taxon>
        <taxon>Cytophagia</taxon>
        <taxon>Cytophagales</taxon>
        <taxon>Cyclobacteriaceae</taxon>
        <taxon>Cyclobacterium</taxon>
    </lineage>
</organism>
<dbReference type="InterPro" id="IPR038636">
    <property type="entry name" value="Wzi_sf"/>
</dbReference>
<dbReference type="InterPro" id="IPR026950">
    <property type="entry name" value="Caps_assemb_Wzi"/>
</dbReference>
<sequence>MYRQTCKIKNIDFPVRGKLLVGIVLFFLGSGVLSGQSLPANFPLVQDYLRRQQISGEFPTAYSFQLLPLKAEHIHRITNPQDSSTGLRITKPLLREDKSFQLQLMPIQLNQTNNTSHPYGWGDGPVLPAKGFQHLIELGFQANWGPLSLQLYPQFFHAQNLPFEEYDPFLPELFFFRISNFVGRLDMPVRHGRQSIKRMLPGNSHLKINFGAFSAGVSTESLWWGPGIQNALLISDNAEAFPHATIHTHKPAETAIGHFEGQYFIGKLENSNLPYYSDSSFEAYRNFPTDWRYFTGIALIYSPKWLDGLSLGIGRTFMMYSRKLEEDGFAAWFPIFEGLQKERVGLNTSRFRESDQHLSAFGRWVLPKAKTEIYAEFMRTDHALNWRELMLNPEHARGFTLGLSKIIPIAGQKQVYLNLEMSQTESSINNLVKYEGDTYNLNHGGLGLYENFQVVHGLTNRGQVLGSGLGHSGNSARITISRVNGVNTWGGSLERISRENNFYNFNMANGLDLLPWVDLSIAAHWEKHVGDFLISTRTRLIRSHNYNFGIRHSNSLRDYGEQRLNFHSRIKMVYLF</sequence>
<dbReference type="EMBL" id="FRCY01000022">
    <property type="protein sequence ID" value="SHN34098.1"/>
    <property type="molecule type" value="Genomic_DNA"/>
</dbReference>
<dbReference type="RefSeq" id="WP_073098043.1">
    <property type="nucleotide sequence ID" value="NZ_FRCY01000022.1"/>
</dbReference>
<name>A0A1M7QR75_9BACT</name>
<gene>
    <name evidence="1" type="ORF">SAMN04488057_12243</name>
</gene>
<evidence type="ECO:0000313" key="2">
    <source>
        <dbReference type="Proteomes" id="UP000184513"/>
    </source>
</evidence>
<reference evidence="1 2" key="1">
    <citation type="submission" date="2016-11" db="EMBL/GenBank/DDBJ databases">
        <authorList>
            <person name="Jaros S."/>
            <person name="Januszkiewicz K."/>
            <person name="Wedrychowicz H."/>
        </authorList>
    </citation>
    <scope>NUCLEOTIDE SEQUENCE [LARGE SCALE GENOMIC DNA]</scope>
    <source>
        <strain evidence="1 2">CGMCC 1.6102</strain>
    </source>
</reference>
<keyword evidence="2" id="KW-1185">Reference proteome</keyword>
<dbReference type="Proteomes" id="UP000184513">
    <property type="component" value="Unassembled WGS sequence"/>
</dbReference>
<dbReference type="Pfam" id="PF14052">
    <property type="entry name" value="Caps_assemb_Wzi"/>
    <property type="match status" value="1"/>
</dbReference>